<feature type="binding site" evidence="10">
    <location>
        <position position="207"/>
    </location>
    <ligand>
        <name>ATP</name>
        <dbReference type="ChEBI" id="CHEBI:30616"/>
    </ligand>
</feature>
<dbReference type="InterPro" id="IPR017441">
    <property type="entry name" value="Protein_kinase_ATP_BS"/>
</dbReference>
<comment type="catalytic activity">
    <reaction evidence="8">
        <text>L-threonyl-[protein] + ATP = O-phospho-L-threonyl-[protein] + ADP + H(+)</text>
        <dbReference type="Rhea" id="RHEA:46608"/>
        <dbReference type="Rhea" id="RHEA-COMP:11060"/>
        <dbReference type="Rhea" id="RHEA-COMP:11605"/>
        <dbReference type="ChEBI" id="CHEBI:15378"/>
        <dbReference type="ChEBI" id="CHEBI:30013"/>
        <dbReference type="ChEBI" id="CHEBI:30616"/>
        <dbReference type="ChEBI" id="CHEBI:61977"/>
        <dbReference type="ChEBI" id="CHEBI:456216"/>
        <dbReference type="EC" id="2.7.11.1"/>
    </reaction>
</comment>
<evidence type="ECO:0000259" key="12">
    <source>
        <dbReference type="PROSITE" id="PS50011"/>
    </source>
</evidence>
<dbReference type="GO" id="GO:0005634">
    <property type="term" value="C:nucleus"/>
    <property type="evidence" value="ECO:0007669"/>
    <property type="project" value="TreeGrafter"/>
</dbReference>
<dbReference type="OrthoDB" id="310217at2759"/>
<dbReference type="InterPro" id="IPR050660">
    <property type="entry name" value="NEK_Ser/Thr_kinase"/>
</dbReference>
<evidence type="ECO:0000256" key="5">
    <source>
        <dbReference type="ARBA" id="ARBA00022741"/>
    </source>
</evidence>
<evidence type="ECO:0000256" key="8">
    <source>
        <dbReference type="ARBA" id="ARBA00047899"/>
    </source>
</evidence>
<reference evidence="13" key="1">
    <citation type="journal article" date="2020" name="Stud. Mycol.">
        <title>101 Dothideomycetes genomes: a test case for predicting lifestyles and emergence of pathogens.</title>
        <authorList>
            <person name="Haridas S."/>
            <person name="Albert R."/>
            <person name="Binder M."/>
            <person name="Bloem J."/>
            <person name="Labutti K."/>
            <person name="Salamov A."/>
            <person name="Andreopoulos B."/>
            <person name="Baker S."/>
            <person name="Barry K."/>
            <person name="Bills G."/>
            <person name="Bluhm B."/>
            <person name="Cannon C."/>
            <person name="Castanera R."/>
            <person name="Culley D."/>
            <person name="Daum C."/>
            <person name="Ezra D."/>
            <person name="Gonzalez J."/>
            <person name="Henrissat B."/>
            <person name="Kuo A."/>
            <person name="Liang C."/>
            <person name="Lipzen A."/>
            <person name="Lutzoni F."/>
            <person name="Magnuson J."/>
            <person name="Mondo S."/>
            <person name="Nolan M."/>
            <person name="Ohm R."/>
            <person name="Pangilinan J."/>
            <person name="Park H.-J."/>
            <person name="Ramirez L."/>
            <person name="Alfaro M."/>
            <person name="Sun H."/>
            <person name="Tritt A."/>
            <person name="Yoshinaga Y."/>
            <person name="Zwiers L.-H."/>
            <person name="Turgeon B."/>
            <person name="Goodwin S."/>
            <person name="Spatafora J."/>
            <person name="Crous P."/>
            <person name="Grigoriev I."/>
        </authorList>
    </citation>
    <scope>NUCLEOTIDE SEQUENCE</scope>
    <source>
        <strain evidence="13">CBS 115976</strain>
    </source>
</reference>
<dbReference type="PROSITE" id="PS50011">
    <property type="entry name" value="PROTEIN_KINASE_DOM"/>
    <property type="match status" value="1"/>
</dbReference>
<dbReference type="PANTHER" id="PTHR43671">
    <property type="entry name" value="SERINE/THREONINE-PROTEIN KINASE NEK"/>
    <property type="match status" value="1"/>
</dbReference>
<comment type="catalytic activity">
    <reaction evidence="9">
        <text>L-seryl-[protein] + ATP = O-phospho-L-seryl-[protein] + ADP + H(+)</text>
        <dbReference type="Rhea" id="RHEA:17989"/>
        <dbReference type="Rhea" id="RHEA-COMP:9863"/>
        <dbReference type="Rhea" id="RHEA-COMP:11604"/>
        <dbReference type="ChEBI" id="CHEBI:15378"/>
        <dbReference type="ChEBI" id="CHEBI:29999"/>
        <dbReference type="ChEBI" id="CHEBI:30616"/>
        <dbReference type="ChEBI" id="CHEBI:83421"/>
        <dbReference type="ChEBI" id="CHEBI:456216"/>
        <dbReference type="EC" id="2.7.11.1"/>
    </reaction>
</comment>
<evidence type="ECO:0000313" key="13">
    <source>
        <dbReference type="EMBL" id="KAF2667182.1"/>
    </source>
</evidence>
<keyword evidence="6 13" id="KW-0418">Kinase</keyword>
<evidence type="ECO:0000256" key="11">
    <source>
        <dbReference type="SAM" id="MobiDB-lite"/>
    </source>
</evidence>
<dbReference type="EC" id="2.7.11.1" evidence="2"/>
<name>A0A6A6U4W8_9PEZI</name>
<feature type="region of interest" description="Disordered" evidence="11">
    <location>
        <begin position="1"/>
        <end position="30"/>
    </location>
</feature>
<dbReference type="InterPro" id="IPR000719">
    <property type="entry name" value="Prot_kinase_dom"/>
</dbReference>
<dbReference type="SMART" id="SM00220">
    <property type="entry name" value="S_TKc"/>
    <property type="match status" value="1"/>
</dbReference>
<dbReference type="PROSITE" id="PS00108">
    <property type="entry name" value="PROTEIN_KINASE_ST"/>
    <property type="match status" value="1"/>
</dbReference>
<sequence>MSSPKSSKLLTNEPNGTKADDDASCAYNNNDSFAQTTSNDAACANPGPQFGEFYFPLDKLYLALPNNDPMDEAREVRAVSPERPYPEDTSEEVLDKREALQNWYWPRTARNNLITDQIEQHLQREETWKHKTLSCREELEKFYGDTTEKTLGRWDNTHEKQRRQLLSHFNVAHEDLLGEGGYGRVYKLRKYFKYSMAGKHIINMPRKGEEMVLKMGPAFENNRERAWFERFLEKGHRHPNVAEFFDVSVDNNFWTTMIFKRYNMGDLSDLSRRVEIHQSDGRVKKMLPFPEELVWKSVIDILSALDFLHTGAGVAKENNKSWAPIIHRDMKPQNILVHHTPNYGHEIKGWSFVLADFGVAIFAKAETSSTARPVTEKYVAPEYPLMSPAYDVWSLGRSIHQIMARQSPRYLGEVLNDYYHGRPEDLEYGSLSPAINVPAALNQQPLNPIKVHLNFEDCDWNWSSRRDHGLDYPVKRYSTSISYFMHKMMGPISKPKDCPDAVRPSAGSILAQMKEEWSNISMKSQSSDGTYRIEQFDAEALLSLTYDGFLANLCQYWEARFATEKKQRFDIKVQKRKAAAEQTSSHLSVVVHSQCIGTLERYDIM</sequence>
<feature type="compositionally biased region" description="Polar residues" evidence="11">
    <location>
        <begin position="1"/>
        <end position="15"/>
    </location>
</feature>
<evidence type="ECO:0000256" key="4">
    <source>
        <dbReference type="ARBA" id="ARBA00022679"/>
    </source>
</evidence>
<keyword evidence="5 10" id="KW-0547">Nucleotide-binding</keyword>
<dbReference type="EMBL" id="MU004238">
    <property type="protein sequence ID" value="KAF2667182.1"/>
    <property type="molecule type" value="Genomic_DNA"/>
</dbReference>
<dbReference type="GO" id="GO:0004674">
    <property type="term" value="F:protein serine/threonine kinase activity"/>
    <property type="evidence" value="ECO:0007669"/>
    <property type="project" value="UniProtKB-KW"/>
</dbReference>
<dbReference type="Gene3D" id="1.10.510.10">
    <property type="entry name" value="Transferase(Phosphotransferase) domain 1"/>
    <property type="match status" value="1"/>
</dbReference>
<evidence type="ECO:0000313" key="14">
    <source>
        <dbReference type="Proteomes" id="UP000799302"/>
    </source>
</evidence>
<comment type="similarity">
    <text evidence="1">Belongs to the protein kinase superfamily. NEK Ser/Thr protein kinase family. NIMA subfamily.</text>
</comment>
<evidence type="ECO:0000256" key="2">
    <source>
        <dbReference type="ARBA" id="ARBA00012513"/>
    </source>
</evidence>
<dbReference type="InterPro" id="IPR011009">
    <property type="entry name" value="Kinase-like_dom_sf"/>
</dbReference>
<feature type="domain" description="Protein kinase" evidence="12">
    <location>
        <begin position="171"/>
        <end position="518"/>
    </location>
</feature>
<dbReference type="PROSITE" id="PS00107">
    <property type="entry name" value="PROTEIN_KINASE_ATP"/>
    <property type="match status" value="1"/>
</dbReference>
<evidence type="ECO:0000256" key="7">
    <source>
        <dbReference type="ARBA" id="ARBA00022840"/>
    </source>
</evidence>
<protein>
    <recommendedName>
        <fullName evidence="2">non-specific serine/threonine protein kinase</fullName>
        <ecNumber evidence="2">2.7.11.1</ecNumber>
    </recommendedName>
</protein>
<dbReference type="Proteomes" id="UP000799302">
    <property type="component" value="Unassembled WGS sequence"/>
</dbReference>
<dbReference type="AlphaFoldDB" id="A0A6A6U4W8"/>
<organism evidence="13 14">
    <name type="scientific">Microthyrium microscopicum</name>
    <dbReference type="NCBI Taxonomy" id="703497"/>
    <lineage>
        <taxon>Eukaryota</taxon>
        <taxon>Fungi</taxon>
        <taxon>Dikarya</taxon>
        <taxon>Ascomycota</taxon>
        <taxon>Pezizomycotina</taxon>
        <taxon>Dothideomycetes</taxon>
        <taxon>Dothideomycetes incertae sedis</taxon>
        <taxon>Microthyriales</taxon>
        <taxon>Microthyriaceae</taxon>
        <taxon>Microthyrium</taxon>
    </lineage>
</organism>
<proteinExistence type="inferred from homology"/>
<gene>
    <name evidence="13" type="ORF">BT63DRAFT_416238</name>
</gene>
<evidence type="ECO:0000256" key="3">
    <source>
        <dbReference type="ARBA" id="ARBA00022527"/>
    </source>
</evidence>
<evidence type="ECO:0000256" key="1">
    <source>
        <dbReference type="ARBA" id="ARBA00010886"/>
    </source>
</evidence>
<accession>A0A6A6U4W8</accession>
<dbReference type="SUPFAM" id="SSF56112">
    <property type="entry name" value="Protein kinase-like (PK-like)"/>
    <property type="match status" value="1"/>
</dbReference>
<dbReference type="CDD" id="cd00180">
    <property type="entry name" value="PKc"/>
    <property type="match status" value="1"/>
</dbReference>
<evidence type="ECO:0000256" key="9">
    <source>
        <dbReference type="ARBA" id="ARBA00048679"/>
    </source>
</evidence>
<dbReference type="Pfam" id="PF00069">
    <property type="entry name" value="Pkinase"/>
    <property type="match status" value="1"/>
</dbReference>
<dbReference type="InterPro" id="IPR008271">
    <property type="entry name" value="Ser/Thr_kinase_AS"/>
</dbReference>
<dbReference type="GO" id="GO:0005524">
    <property type="term" value="F:ATP binding"/>
    <property type="evidence" value="ECO:0007669"/>
    <property type="project" value="UniProtKB-UniRule"/>
</dbReference>
<dbReference type="PANTHER" id="PTHR43671:SF98">
    <property type="entry name" value="SERINE_THREONINE-PROTEIN KINASE NEK11"/>
    <property type="match status" value="1"/>
</dbReference>
<keyword evidence="7 10" id="KW-0067">ATP-binding</keyword>
<evidence type="ECO:0000256" key="10">
    <source>
        <dbReference type="PROSITE-ProRule" id="PRU10141"/>
    </source>
</evidence>
<evidence type="ECO:0000256" key="6">
    <source>
        <dbReference type="ARBA" id="ARBA00022777"/>
    </source>
</evidence>
<keyword evidence="3" id="KW-0723">Serine/threonine-protein kinase</keyword>
<keyword evidence="14" id="KW-1185">Reference proteome</keyword>
<keyword evidence="4" id="KW-0808">Transferase</keyword>